<dbReference type="InterPro" id="IPR007737">
    <property type="entry name" value="Mga_HTH"/>
</dbReference>
<comment type="caution">
    <text evidence="9">The sequence shown here is derived from an EMBL/GenBank/DDBJ whole genome shotgun (WGS) entry which is preliminary data.</text>
</comment>
<evidence type="ECO:0000259" key="7">
    <source>
        <dbReference type="PROSITE" id="PS51099"/>
    </source>
</evidence>
<evidence type="ECO:0000256" key="5">
    <source>
        <dbReference type="ARBA" id="ARBA00023163"/>
    </source>
</evidence>
<keyword evidence="4" id="KW-0010">Activator</keyword>
<dbReference type="EMBL" id="BLZR01000001">
    <property type="protein sequence ID" value="GFP74405.1"/>
    <property type="molecule type" value="Genomic_DNA"/>
</dbReference>
<dbReference type="CDD" id="cd05568">
    <property type="entry name" value="PTS_IIB_bgl_like"/>
    <property type="match status" value="1"/>
</dbReference>
<reference evidence="9 10" key="1">
    <citation type="submission" date="2020-07" db="EMBL/GenBank/DDBJ databases">
        <title>A new beta-1,3-glucan-decomposing anaerobic bacterium isolated from anoxic soil subjected to biological soil disinfestation.</title>
        <authorList>
            <person name="Ueki A."/>
            <person name="Tonouchi A."/>
        </authorList>
    </citation>
    <scope>NUCLEOTIDE SEQUENCE [LARGE SCALE GENOMIC DNA]</scope>
    <source>
        <strain evidence="9 10">TW1</strain>
    </source>
</reference>
<keyword evidence="1" id="KW-0808">Transferase</keyword>
<dbReference type="InterPro" id="IPR002178">
    <property type="entry name" value="PTS_EIIA_type-2_dom"/>
</dbReference>
<keyword evidence="2" id="KW-0677">Repeat</keyword>
<dbReference type="Pfam" id="PF00359">
    <property type="entry name" value="PTS_EIIA_2"/>
    <property type="match status" value="1"/>
</dbReference>
<keyword evidence="3" id="KW-0805">Transcription regulation</keyword>
<evidence type="ECO:0000259" key="6">
    <source>
        <dbReference type="PROSITE" id="PS51094"/>
    </source>
</evidence>
<feature type="domain" description="PTS EIIA type-2" evidence="6">
    <location>
        <begin position="501"/>
        <end position="641"/>
    </location>
</feature>
<dbReference type="InterPro" id="IPR036388">
    <property type="entry name" value="WH-like_DNA-bd_sf"/>
</dbReference>
<dbReference type="RefSeq" id="WP_183275967.1">
    <property type="nucleotide sequence ID" value="NZ_BLZR01000001.1"/>
</dbReference>
<dbReference type="InterPro" id="IPR011608">
    <property type="entry name" value="PRD"/>
</dbReference>
<keyword evidence="5" id="KW-0804">Transcription</keyword>
<evidence type="ECO:0000313" key="10">
    <source>
        <dbReference type="Proteomes" id="UP000580568"/>
    </source>
</evidence>
<dbReference type="SUPFAM" id="SSF55804">
    <property type="entry name" value="Phoshotransferase/anion transport protein"/>
    <property type="match status" value="1"/>
</dbReference>
<dbReference type="Pfam" id="PF05043">
    <property type="entry name" value="Mga"/>
    <property type="match status" value="1"/>
</dbReference>
<dbReference type="InterPro" id="IPR013011">
    <property type="entry name" value="PTS_EIIB_2"/>
</dbReference>
<evidence type="ECO:0000256" key="3">
    <source>
        <dbReference type="ARBA" id="ARBA00023015"/>
    </source>
</evidence>
<dbReference type="Pfam" id="PF08279">
    <property type="entry name" value="HTH_11"/>
    <property type="match status" value="1"/>
</dbReference>
<dbReference type="Gene3D" id="1.10.1790.10">
    <property type="entry name" value="PRD domain"/>
    <property type="match status" value="2"/>
</dbReference>
<name>A0A6V8SD75_9CLOT</name>
<dbReference type="InterPro" id="IPR036634">
    <property type="entry name" value="PRD_sf"/>
</dbReference>
<dbReference type="Gene3D" id="3.40.50.2300">
    <property type="match status" value="1"/>
</dbReference>
<dbReference type="PROSITE" id="PS51099">
    <property type="entry name" value="PTS_EIIB_TYPE_2"/>
    <property type="match status" value="1"/>
</dbReference>
<dbReference type="PROSITE" id="PS51094">
    <property type="entry name" value="PTS_EIIA_TYPE_2"/>
    <property type="match status" value="1"/>
</dbReference>
<dbReference type="InterPro" id="IPR013196">
    <property type="entry name" value="HTH_11"/>
</dbReference>
<evidence type="ECO:0000259" key="8">
    <source>
        <dbReference type="PROSITE" id="PS51372"/>
    </source>
</evidence>
<evidence type="ECO:0000256" key="2">
    <source>
        <dbReference type="ARBA" id="ARBA00022737"/>
    </source>
</evidence>
<dbReference type="GO" id="GO:0009401">
    <property type="term" value="P:phosphoenolpyruvate-dependent sugar phosphotransferase system"/>
    <property type="evidence" value="ECO:0007669"/>
    <property type="project" value="InterPro"/>
</dbReference>
<evidence type="ECO:0000256" key="4">
    <source>
        <dbReference type="ARBA" id="ARBA00023159"/>
    </source>
</evidence>
<dbReference type="Pfam" id="PF00874">
    <property type="entry name" value="PRD"/>
    <property type="match status" value="2"/>
</dbReference>
<sequence>MVSKRQKDIVLSLMKSKDPVTSEWMAKELGVSDRTIRTEIKELQSQSALLGIVIESFRGKGYLLKVKDFATFEKEFTLNEKDSMDDTQSNLYEHQNRVIYILRRLLLGKDLVKLESLEESLFISKPKLQNDLKMVREILESYHLKLVSTPHYGMHVEGDEYMKRICLSNYILSRNNNLNIDSKSLQLLDKNLFEKIREIIIKKVNKYEFEISDITLENLATHIAIGCKRIDEGFVIENFEHDVIGKYPFESIIANEIVKEVEEFTGKIFPEAEINYIIVHLLGTKLIHKNVLNESSENDNLRTIINCMLEKLKTNFNWDFYGDSEFIQAMIMHIGPAMNRLRYSMSIRNPLLDDIKRKYPSAFQGAAIASRCIEHYLGVEVGEHEIAYIALHIGVALERIKAIQIKTKRVIVVCNSGVGSAKLLYYRLKNEFKDEIDIVATTSYYQLNEYDLSSIDFIISTIPLKEDIGVPVQVVHTFLGGEDIVSIQEKLRSVKGSEERRYLDESRVFIHKNFDDKESVIRFMCEELRKQKLVSKDYVNSVFEREEIAATSFGNFVAIPHPFEPETEETFWTVCTLKKPIEWAGKNMVQFICLLNIGKNPKEDLEGMYRRLIALVENRTMVQKVLRSESAEDIVRLVNGCK</sequence>
<dbReference type="PANTHER" id="PTHR30185:SF13">
    <property type="entry name" value="LICABCH OPERON REGULATOR-RELATED"/>
    <property type="match status" value="1"/>
</dbReference>
<dbReference type="PROSITE" id="PS51372">
    <property type="entry name" value="PRD_2"/>
    <property type="match status" value="2"/>
</dbReference>
<evidence type="ECO:0000313" key="9">
    <source>
        <dbReference type="EMBL" id="GFP74405.1"/>
    </source>
</evidence>
<dbReference type="GO" id="GO:0006355">
    <property type="term" value="P:regulation of DNA-templated transcription"/>
    <property type="evidence" value="ECO:0007669"/>
    <property type="project" value="InterPro"/>
</dbReference>
<organism evidence="9 10">
    <name type="scientific">Clostridium fungisolvens</name>
    <dbReference type="NCBI Taxonomy" id="1604897"/>
    <lineage>
        <taxon>Bacteria</taxon>
        <taxon>Bacillati</taxon>
        <taxon>Bacillota</taxon>
        <taxon>Clostridia</taxon>
        <taxon>Eubacteriales</taxon>
        <taxon>Clostridiaceae</taxon>
        <taxon>Clostridium</taxon>
    </lineage>
</organism>
<dbReference type="InterPro" id="IPR036095">
    <property type="entry name" value="PTS_EIIB-like_sf"/>
</dbReference>
<dbReference type="Proteomes" id="UP000580568">
    <property type="component" value="Unassembled WGS sequence"/>
</dbReference>
<dbReference type="SUPFAM" id="SSF52794">
    <property type="entry name" value="PTS system IIB component-like"/>
    <property type="match status" value="1"/>
</dbReference>
<feature type="domain" description="PRD" evidence="8">
    <location>
        <begin position="187"/>
        <end position="291"/>
    </location>
</feature>
<accession>A0A6V8SD75</accession>
<proteinExistence type="predicted"/>
<evidence type="ECO:0000256" key="1">
    <source>
        <dbReference type="ARBA" id="ARBA00022679"/>
    </source>
</evidence>
<feature type="domain" description="PTS EIIB type-2" evidence="7">
    <location>
        <begin position="408"/>
        <end position="499"/>
    </location>
</feature>
<feature type="domain" description="PRD" evidence="8">
    <location>
        <begin position="296"/>
        <end position="403"/>
    </location>
</feature>
<gene>
    <name evidence="9" type="ORF">bsdtw1_00455</name>
</gene>
<dbReference type="SUPFAM" id="SSF63520">
    <property type="entry name" value="PTS-regulatory domain, PRD"/>
    <property type="match status" value="2"/>
</dbReference>
<dbReference type="InterPro" id="IPR036390">
    <property type="entry name" value="WH_DNA-bd_sf"/>
</dbReference>
<keyword evidence="10" id="KW-1185">Reference proteome</keyword>
<dbReference type="Gene3D" id="1.10.10.10">
    <property type="entry name" value="Winged helix-like DNA-binding domain superfamily/Winged helix DNA-binding domain"/>
    <property type="match status" value="2"/>
</dbReference>
<dbReference type="Gene3D" id="3.40.930.10">
    <property type="entry name" value="Mannitol-specific EII, Chain A"/>
    <property type="match status" value="1"/>
</dbReference>
<protein>
    <submittedName>
        <fullName evidence="9">Putative licABCH operon regulator</fullName>
    </submittedName>
</protein>
<dbReference type="InterPro" id="IPR050661">
    <property type="entry name" value="BglG_antiterminators"/>
</dbReference>
<dbReference type="AlphaFoldDB" id="A0A6V8SD75"/>
<dbReference type="GO" id="GO:0008982">
    <property type="term" value="F:protein-N(PI)-phosphohistidine-sugar phosphotransferase activity"/>
    <property type="evidence" value="ECO:0007669"/>
    <property type="project" value="InterPro"/>
</dbReference>
<dbReference type="CDD" id="cd00211">
    <property type="entry name" value="PTS_IIA_fru"/>
    <property type="match status" value="1"/>
</dbReference>
<dbReference type="PANTHER" id="PTHR30185">
    <property type="entry name" value="CRYPTIC BETA-GLUCOSIDE BGL OPERON ANTITERMINATOR"/>
    <property type="match status" value="1"/>
</dbReference>
<dbReference type="InterPro" id="IPR016152">
    <property type="entry name" value="PTrfase/Anion_transptr"/>
</dbReference>
<dbReference type="SUPFAM" id="SSF46785">
    <property type="entry name" value="Winged helix' DNA-binding domain"/>
    <property type="match status" value="1"/>
</dbReference>